<proteinExistence type="predicted"/>
<dbReference type="Pfam" id="PF23140">
    <property type="entry name" value="Gp80"/>
    <property type="match status" value="1"/>
</dbReference>
<name>A0A9E7MNH4_9CAUD</name>
<accession>A0A9E7MNH4</accession>
<gene>
    <name evidence="1" type="ORF">KABACHOK_00850</name>
</gene>
<reference evidence="1" key="1">
    <citation type="submission" date="2022-05" db="EMBL/GenBank/DDBJ databases">
        <authorList>
            <person name="Friedrich I."/>
            <person name="Poehlein A."/>
            <person name="Schneider D."/>
            <person name="Hertel R."/>
            <person name="Daniel R."/>
        </authorList>
    </citation>
    <scope>NUCLEOTIDE SEQUENCE</scope>
</reference>
<dbReference type="InterPro" id="IPR056908">
    <property type="entry name" value="Gp80-like"/>
</dbReference>
<sequence>MPALSYYMHNRLVNWMKGASFGFPPTGLRFGLLTVEPSANGQGVVEPQSSMGYARQPITLTDIEQANGISSVKNVQPLVFGPATGNWPALTWGAIFDQDGNLLLHGALAASRVAPTGDSISFGAGAIQFRLK</sequence>
<protein>
    <submittedName>
        <fullName evidence="1">Uncharacterized protein</fullName>
    </submittedName>
</protein>
<dbReference type="EMBL" id="ON529852">
    <property type="protein sequence ID" value="USN13921.1"/>
    <property type="molecule type" value="Genomic_DNA"/>
</dbReference>
<keyword evidence="2" id="KW-1185">Reference proteome</keyword>
<organism evidence="1 2">
    <name type="scientific">Brevundimonas phage vB_BpoS-Kabachok</name>
    <dbReference type="NCBI Taxonomy" id="2948600"/>
    <lineage>
        <taxon>Viruses</taxon>
        <taxon>Duplodnaviria</taxon>
        <taxon>Heunggongvirae</taxon>
        <taxon>Uroviricota</taxon>
        <taxon>Caudoviricetes</taxon>
        <taxon>Jeanschmidtviridae</taxon>
        <taxon>Marchewkavirus</taxon>
        <taxon>Marchewkavirus kabachok</taxon>
    </lineage>
</organism>
<evidence type="ECO:0000313" key="1">
    <source>
        <dbReference type="EMBL" id="USN13921.1"/>
    </source>
</evidence>
<dbReference type="Proteomes" id="UP001056685">
    <property type="component" value="Segment"/>
</dbReference>
<evidence type="ECO:0000313" key="2">
    <source>
        <dbReference type="Proteomes" id="UP001056685"/>
    </source>
</evidence>